<keyword evidence="2 5" id="KW-0808">Transferase</keyword>
<dbReference type="Proteomes" id="UP001596540">
    <property type="component" value="Unassembled WGS sequence"/>
</dbReference>
<dbReference type="InterPro" id="IPR001296">
    <property type="entry name" value="Glyco_trans_1"/>
</dbReference>
<accession>A0ABW2KAX3</accession>
<dbReference type="InterPro" id="IPR050194">
    <property type="entry name" value="Glycosyltransferase_grp1"/>
</dbReference>
<keyword evidence="1 5" id="KW-0328">Glycosyltransferase</keyword>
<sequence length="380" mass="40992">MAQRILLITNDFPPRTGGIETFCYELAVRLPGVTGGSVVVYTSRAMGDHEADARLPFPVVRDAAGTLLPTRRVARRAAELLREYECDRVVFGAAAPLGLLAGGLRRAGARRTLAITHGHELWWARVPGARQLLRRISRDVDVLTHLGNATGDVLRRALPPEARERMARLAPGVDTEQFRPDSGGDAVREELGLGSAPMVLCVCRLVPRKGVDALVRAMTWLRVRVPEARLVVVGQGPDERRLRALAAWAGVTDRVVFAGVQSAERLPAWYAAADVFAMPCRNRRGGLEAEGLGIVFLEAAASGLPVVVGDSGGAPEAVRHGETGYVVDGRDPRSVAERLAGLLTEPGRSRAMGRAGRAWVLDAWTWDAAARRVAELLEPV</sequence>
<dbReference type="Pfam" id="PF00534">
    <property type="entry name" value="Glycos_transf_1"/>
    <property type="match status" value="1"/>
</dbReference>
<evidence type="ECO:0000259" key="4">
    <source>
        <dbReference type="Pfam" id="PF13439"/>
    </source>
</evidence>
<dbReference type="GO" id="GO:0016757">
    <property type="term" value="F:glycosyltransferase activity"/>
    <property type="evidence" value="ECO:0007669"/>
    <property type="project" value="UniProtKB-KW"/>
</dbReference>
<proteinExistence type="predicted"/>
<dbReference type="PANTHER" id="PTHR45947">
    <property type="entry name" value="SULFOQUINOVOSYL TRANSFERASE SQD2"/>
    <property type="match status" value="1"/>
</dbReference>
<dbReference type="Pfam" id="PF13439">
    <property type="entry name" value="Glyco_transf_4"/>
    <property type="match status" value="1"/>
</dbReference>
<reference evidence="6" key="1">
    <citation type="journal article" date="2019" name="Int. J. Syst. Evol. Microbiol.">
        <title>The Global Catalogue of Microorganisms (GCM) 10K type strain sequencing project: providing services to taxonomists for standard genome sequencing and annotation.</title>
        <authorList>
            <consortium name="The Broad Institute Genomics Platform"/>
            <consortium name="The Broad Institute Genome Sequencing Center for Infectious Disease"/>
            <person name="Wu L."/>
            <person name="Ma J."/>
        </authorList>
    </citation>
    <scope>NUCLEOTIDE SEQUENCE [LARGE SCALE GENOMIC DNA]</scope>
    <source>
        <strain evidence="6">CGMCC 4.7382</strain>
    </source>
</reference>
<organism evidence="5 6">
    <name type="scientific">Marinactinospora rubrisoli</name>
    <dbReference type="NCBI Taxonomy" id="2715399"/>
    <lineage>
        <taxon>Bacteria</taxon>
        <taxon>Bacillati</taxon>
        <taxon>Actinomycetota</taxon>
        <taxon>Actinomycetes</taxon>
        <taxon>Streptosporangiales</taxon>
        <taxon>Nocardiopsidaceae</taxon>
        <taxon>Marinactinospora</taxon>
    </lineage>
</organism>
<dbReference type="SUPFAM" id="SSF53756">
    <property type="entry name" value="UDP-Glycosyltransferase/glycogen phosphorylase"/>
    <property type="match status" value="1"/>
</dbReference>
<protein>
    <submittedName>
        <fullName evidence="5">Glycosyltransferase family 4 protein</fullName>
        <ecNumber evidence="5">2.4.-.-</ecNumber>
    </submittedName>
</protein>
<dbReference type="PANTHER" id="PTHR45947:SF3">
    <property type="entry name" value="SULFOQUINOVOSYL TRANSFERASE SQD2"/>
    <property type="match status" value="1"/>
</dbReference>
<comment type="caution">
    <text evidence="5">The sequence shown here is derived from an EMBL/GenBank/DDBJ whole genome shotgun (WGS) entry which is preliminary data.</text>
</comment>
<feature type="domain" description="Glycosyl transferase family 1" evidence="3">
    <location>
        <begin position="194"/>
        <end position="359"/>
    </location>
</feature>
<evidence type="ECO:0000313" key="6">
    <source>
        <dbReference type="Proteomes" id="UP001596540"/>
    </source>
</evidence>
<dbReference type="CDD" id="cd03801">
    <property type="entry name" value="GT4_PimA-like"/>
    <property type="match status" value="1"/>
</dbReference>
<dbReference type="EMBL" id="JBHTBH010000002">
    <property type="protein sequence ID" value="MFC7327162.1"/>
    <property type="molecule type" value="Genomic_DNA"/>
</dbReference>
<dbReference type="Gene3D" id="3.40.50.2000">
    <property type="entry name" value="Glycogen Phosphorylase B"/>
    <property type="match status" value="2"/>
</dbReference>
<evidence type="ECO:0000259" key="3">
    <source>
        <dbReference type="Pfam" id="PF00534"/>
    </source>
</evidence>
<gene>
    <name evidence="5" type="ORF">ACFQRF_05355</name>
</gene>
<dbReference type="InterPro" id="IPR028098">
    <property type="entry name" value="Glyco_trans_4-like_N"/>
</dbReference>
<dbReference type="RefSeq" id="WP_379869340.1">
    <property type="nucleotide sequence ID" value="NZ_JBHTBH010000002.1"/>
</dbReference>
<dbReference type="EC" id="2.4.-.-" evidence="5"/>
<keyword evidence="6" id="KW-1185">Reference proteome</keyword>
<feature type="domain" description="Glycosyltransferase subfamily 4-like N-terminal" evidence="4">
    <location>
        <begin position="17"/>
        <end position="177"/>
    </location>
</feature>
<evidence type="ECO:0000256" key="2">
    <source>
        <dbReference type="ARBA" id="ARBA00022679"/>
    </source>
</evidence>
<name>A0ABW2KAX3_9ACTN</name>
<evidence type="ECO:0000256" key="1">
    <source>
        <dbReference type="ARBA" id="ARBA00022676"/>
    </source>
</evidence>
<evidence type="ECO:0000313" key="5">
    <source>
        <dbReference type="EMBL" id="MFC7327162.1"/>
    </source>
</evidence>